<dbReference type="AlphaFoldDB" id="A0A9J6FKC2"/>
<protein>
    <submittedName>
        <fullName evidence="2">Uncharacterized protein</fullName>
    </submittedName>
</protein>
<dbReference type="OMA" id="CIRCLRT"/>
<dbReference type="VEuPathDB" id="VectorBase:HLOH_047494"/>
<evidence type="ECO:0000313" key="3">
    <source>
        <dbReference type="Proteomes" id="UP000821853"/>
    </source>
</evidence>
<gene>
    <name evidence="2" type="ORF">HPB48_005974</name>
</gene>
<dbReference type="Proteomes" id="UP000821853">
    <property type="component" value="Chromosome 10"/>
</dbReference>
<keyword evidence="3" id="KW-1185">Reference proteome</keyword>
<dbReference type="EMBL" id="JABSTR010000002">
    <property type="protein sequence ID" value="KAH9363493.1"/>
    <property type="molecule type" value="Genomic_DNA"/>
</dbReference>
<comment type="caution">
    <text evidence="2">The sequence shown here is derived from an EMBL/GenBank/DDBJ whole genome shotgun (WGS) entry which is preliminary data.</text>
</comment>
<proteinExistence type="predicted"/>
<name>A0A9J6FKC2_HAELO</name>
<reference evidence="2 3" key="1">
    <citation type="journal article" date="2020" name="Cell">
        <title>Large-Scale Comparative Analyses of Tick Genomes Elucidate Their Genetic Diversity and Vector Capacities.</title>
        <authorList>
            <consortium name="Tick Genome and Microbiome Consortium (TIGMIC)"/>
            <person name="Jia N."/>
            <person name="Wang J."/>
            <person name="Shi W."/>
            <person name="Du L."/>
            <person name="Sun Y."/>
            <person name="Zhan W."/>
            <person name="Jiang J.F."/>
            <person name="Wang Q."/>
            <person name="Zhang B."/>
            <person name="Ji P."/>
            <person name="Bell-Sakyi L."/>
            <person name="Cui X.M."/>
            <person name="Yuan T.T."/>
            <person name="Jiang B.G."/>
            <person name="Yang W.F."/>
            <person name="Lam T.T."/>
            <person name="Chang Q.C."/>
            <person name="Ding S.J."/>
            <person name="Wang X.J."/>
            <person name="Zhu J.G."/>
            <person name="Ruan X.D."/>
            <person name="Zhao L."/>
            <person name="Wei J.T."/>
            <person name="Ye R.Z."/>
            <person name="Que T.C."/>
            <person name="Du C.H."/>
            <person name="Zhou Y.H."/>
            <person name="Cheng J.X."/>
            <person name="Dai P.F."/>
            <person name="Guo W.B."/>
            <person name="Han X.H."/>
            <person name="Huang E.J."/>
            <person name="Li L.F."/>
            <person name="Wei W."/>
            <person name="Gao Y.C."/>
            <person name="Liu J.Z."/>
            <person name="Shao H.Z."/>
            <person name="Wang X."/>
            <person name="Wang C.C."/>
            <person name="Yang T.C."/>
            <person name="Huo Q.B."/>
            <person name="Li W."/>
            <person name="Chen H.Y."/>
            <person name="Chen S.E."/>
            <person name="Zhou L.G."/>
            <person name="Ni X.B."/>
            <person name="Tian J.H."/>
            <person name="Sheng Y."/>
            <person name="Liu T."/>
            <person name="Pan Y.S."/>
            <person name="Xia L.Y."/>
            <person name="Li J."/>
            <person name="Zhao F."/>
            <person name="Cao W.C."/>
        </authorList>
    </citation>
    <scope>NUCLEOTIDE SEQUENCE [LARGE SCALE GENOMIC DNA]</scope>
    <source>
        <strain evidence="2">HaeL-2018</strain>
    </source>
</reference>
<accession>A0A9J6FKC2</accession>
<evidence type="ECO:0000256" key="1">
    <source>
        <dbReference type="SAM" id="MobiDB-lite"/>
    </source>
</evidence>
<feature type="region of interest" description="Disordered" evidence="1">
    <location>
        <begin position="1"/>
        <end position="73"/>
    </location>
</feature>
<evidence type="ECO:0000313" key="2">
    <source>
        <dbReference type="EMBL" id="KAH9363493.1"/>
    </source>
</evidence>
<organism evidence="2 3">
    <name type="scientific">Haemaphysalis longicornis</name>
    <name type="common">Bush tick</name>
    <dbReference type="NCBI Taxonomy" id="44386"/>
    <lineage>
        <taxon>Eukaryota</taxon>
        <taxon>Metazoa</taxon>
        <taxon>Ecdysozoa</taxon>
        <taxon>Arthropoda</taxon>
        <taxon>Chelicerata</taxon>
        <taxon>Arachnida</taxon>
        <taxon>Acari</taxon>
        <taxon>Parasitiformes</taxon>
        <taxon>Ixodida</taxon>
        <taxon>Ixodoidea</taxon>
        <taxon>Ixodidae</taxon>
        <taxon>Haemaphysalinae</taxon>
        <taxon>Haemaphysalis</taxon>
    </lineage>
</organism>
<feature type="compositionally biased region" description="Polar residues" evidence="1">
    <location>
        <begin position="13"/>
        <end position="35"/>
    </location>
</feature>
<sequence length="258" mass="29139">MPELGLPPVALKSSWQEKTSPLTNYKRTVGRTSTIHIVRSRPPKAPNPTASQDHAIKQHRPRPKQRIPPPEKLPEEDFKIVFRPHDGLNVRTSQADILDAVYKSAGDIICTRRATKNERDFQLLYIKTPSEERCSIIASIKHINIRGRTFEVAMNAVAPSRTVTGLIFSVSADDAPEDIMEILIKFNPTSSILNARRMGNSNAVQVLFDGTITPYHLSYRCQPFRRRTEACIRCLRTGHQQSADYSTQTRNTRANPNV</sequence>